<dbReference type="InterPro" id="IPR000210">
    <property type="entry name" value="BTB/POZ_dom"/>
</dbReference>
<reference evidence="3" key="1">
    <citation type="submission" date="2022-01" db="EMBL/GenBank/DDBJ databases">
        <authorList>
            <person name="Braso-Vives M."/>
        </authorList>
    </citation>
    <scope>NUCLEOTIDE SEQUENCE</scope>
</reference>
<dbReference type="PROSITE" id="PS50097">
    <property type="entry name" value="BTB"/>
    <property type="match status" value="1"/>
</dbReference>
<evidence type="ECO:0000256" key="1">
    <source>
        <dbReference type="SAM" id="MobiDB-lite"/>
    </source>
</evidence>
<dbReference type="Pfam" id="PF00651">
    <property type="entry name" value="BTB"/>
    <property type="match status" value="1"/>
</dbReference>
<evidence type="ECO:0000259" key="2">
    <source>
        <dbReference type="PROSITE" id="PS50097"/>
    </source>
</evidence>
<feature type="region of interest" description="Disordered" evidence="1">
    <location>
        <begin position="69"/>
        <end position="90"/>
    </location>
</feature>
<dbReference type="EMBL" id="OV696688">
    <property type="protein sequence ID" value="CAH1257027.1"/>
    <property type="molecule type" value="Genomic_DNA"/>
</dbReference>
<feature type="compositionally biased region" description="Basic and acidic residues" evidence="1">
    <location>
        <begin position="144"/>
        <end position="153"/>
    </location>
</feature>
<dbReference type="OrthoDB" id="684045at2759"/>
<accession>A0A8K0EM50</accession>
<dbReference type="AlphaFoldDB" id="A0A8K0EM50"/>
<dbReference type="SMART" id="SM00225">
    <property type="entry name" value="BTB"/>
    <property type="match status" value="1"/>
</dbReference>
<dbReference type="PANTHER" id="PTHR46375:SF3">
    <property type="entry name" value="KELCH REPEAT AND BTB DOMAIN-CONTAINING PROTEIN 13"/>
    <property type="match status" value="1"/>
</dbReference>
<feature type="compositionally biased region" description="Low complexity" evidence="1">
    <location>
        <begin position="107"/>
        <end position="124"/>
    </location>
</feature>
<dbReference type="InterPro" id="IPR011333">
    <property type="entry name" value="SKP1/BTB/POZ_sf"/>
</dbReference>
<feature type="domain" description="BTB" evidence="2">
    <location>
        <begin position="243"/>
        <end position="310"/>
    </location>
</feature>
<sequence length="386" mass="43801">MTALRRRRGSELLPLLGRPVTAPDTFTETTTFLLEGNFLLSFPSLLHAPKVQEVPKSSLPEIIPIEAFDQNTPREGENSHRKTFPQPSETFRRVQASLPTIYPTTVSVTQGVQNNNTNSNNENNTSRECEEQYSSSTDQETSDFEDKTQKQDSHTPLFPWLSSEGEDTFEPDAGRQVASAGSLIGRSADSDIQSPLPLLLRRRKSYDQLRPKSCLHKRWRMLGDGHKRTHKKIKVNSLLTKLSDVEIHVDEYIFLSCRDVLSTHSDFFKAMFSSGMRESLEGKVTLHGPLASMFKVLYDYMHGEALQLTGDNAQKVFETADFLQMTEAVDLCIDYMQDNLDTKNCLDALQLGEIYTATRIKSVVYSFIDDEFVEKFMKITPFEFDG</sequence>
<organism evidence="3 4">
    <name type="scientific">Branchiostoma lanceolatum</name>
    <name type="common">Common lancelet</name>
    <name type="synonym">Amphioxus lanceolatum</name>
    <dbReference type="NCBI Taxonomy" id="7740"/>
    <lineage>
        <taxon>Eukaryota</taxon>
        <taxon>Metazoa</taxon>
        <taxon>Chordata</taxon>
        <taxon>Cephalochordata</taxon>
        <taxon>Leptocardii</taxon>
        <taxon>Amphioxiformes</taxon>
        <taxon>Branchiostomatidae</taxon>
        <taxon>Branchiostoma</taxon>
    </lineage>
</organism>
<dbReference type="SUPFAM" id="SSF54695">
    <property type="entry name" value="POZ domain"/>
    <property type="match status" value="1"/>
</dbReference>
<dbReference type="Proteomes" id="UP000838412">
    <property type="component" value="Chromosome 3"/>
</dbReference>
<dbReference type="PANTHER" id="PTHR46375">
    <property type="entry name" value="KELCH REPEAT AND BTB DOMAIN-CONTAINING PROTEIN 13-RELATED"/>
    <property type="match status" value="1"/>
</dbReference>
<dbReference type="InterPro" id="IPR052392">
    <property type="entry name" value="Kelch-BTB_domain-containing"/>
</dbReference>
<evidence type="ECO:0000313" key="4">
    <source>
        <dbReference type="Proteomes" id="UP000838412"/>
    </source>
</evidence>
<name>A0A8K0EM50_BRALA</name>
<protein>
    <submittedName>
        <fullName evidence="3">KLHL36 protein</fullName>
    </submittedName>
</protein>
<evidence type="ECO:0000313" key="3">
    <source>
        <dbReference type="EMBL" id="CAH1257027.1"/>
    </source>
</evidence>
<feature type="region of interest" description="Disordered" evidence="1">
    <location>
        <begin position="107"/>
        <end position="172"/>
    </location>
</feature>
<proteinExistence type="predicted"/>
<keyword evidence="4" id="KW-1185">Reference proteome</keyword>
<dbReference type="Gene3D" id="3.30.710.10">
    <property type="entry name" value="Potassium Channel Kv1.1, Chain A"/>
    <property type="match status" value="1"/>
</dbReference>
<gene>
    <name evidence="3" type="primary">KLHL36</name>
    <name evidence="3" type="ORF">BLAG_LOCUS15089</name>
</gene>